<name>T0KDK1_COLGC</name>
<protein>
    <submittedName>
        <fullName evidence="1">Uncharacterized protein</fullName>
    </submittedName>
</protein>
<dbReference type="HOGENOM" id="CLU_2589595_0_0_1"/>
<accession>T0KDK1</accession>
<dbReference type="EMBL" id="AMYD01001358">
    <property type="protein sequence ID" value="EQB53477.1"/>
    <property type="molecule type" value="Genomic_DNA"/>
</dbReference>
<evidence type="ECO:0000313" key="1">
    <source>
        <dbReference type="EMBL" id="EQB53477.1"/>
    </source>
</evidence>
<dbReference type="AlphaFoldDB" id="T0KDK1"/>
<organism evidence="1 2">
    <name type="scientific">Colletotrichum gloeosporioides (strain Cg-14)</name>
    <name type="common">Anthracnose fungus</name>
    <name type="synonym">Glomerella cingulata</name>
    <dbReference type="NCBI Taxonomy" id="1237896"/>
    <lineage>
        <taxon>Eukaryota</taxon>
        <taxon>Fungi</taxon>
        <taxon>Dikarya</taxon>
        <taxon>Ascomycota</taxon>
        <taxon>Pezizomycotina</taxon>
        <taxon>Sordariomycetes</taxon>
        <taxon>Hypocreomycetidae</taxon>
        <taxon>Glomerellales</taxon>
        <taxon>Glomerellaceae</taxon>
        <taxon>Colletotrichum</taxon>
        <taxon>Colletotrichum gloeosporioides species complex</taxon>
    </lineage>
</organism>
<sequence>MQAGTCELELVGREARLDDATYGQGPTVFSGPHQVSQSVAAAVFFGVRATDSSQLFSVGAPQVPVVVVLGRSCCSFRRGG</sequence>
<reference evidence="2" key="1">
    <citation type="journal article" date="2013" name="Mol. Plant Microbe Interact.">
        <title>Global aspects of pacC regulation of pathogenicity genes in Colletotrichum gloeosporioides as revealed by transcriptome analysis.</title>
        <authorList>
            <person name="Alkan N."/>
            <person name="Meng X."/>
            <person name="Friedlander G."/>
            <person name="Reuveni E."/>
            <person name="Sukno S."/>
            <person name="Sherman A."/>
            <person name="Thon M."/>
            <person name="Fluhr R."/>
            <person name="Prusky D."/>
        </authorList>
    </citation>
    <scope>NUCLEOTIDE SEQUENCE [LARGE SCALE GENOMIC DNA]</scope>
    <source>
        <strain evidence="2">Cg-14</strain>
    </source>
</reference>
<proteinExistence type="predicted"/>
<gene>
    <name evidence="1" type="ORF">CGLO_06792</name>
</gene>
<evidence type="ECO:0000313" key="2">
    <source>
        <dbReference type="Proteomes" id="UP000015530"/>
    </source>
</evidence>
<dbReference type="Proteomes" id="UP000015530">
    <property type="component" value="Unassembled WGS sequence"/>
</dbReference>
<comment type="caution">
    <text evidence="1">The sequence shown here is derived from an EMBL/GenBank/DDBJ whole genome shotgun (WGS) entry which is preliminary data.</text>
</comment>